<evidence type="ECO:0000313" key="3">
    <source>
        <dbReference type="WBParaSite" id="SSLN_0000140201-mRNA-1"/>
    </source>
</evidence>
<dbReference type="EMBL" id="UYSU01002569">
    <property type="protein sequence ID" value="VDL87517.1"/>
    <property type="molecule type" value="Genomic_DNA"/>
</dbReference>
<gene>
    <name evidence="1" type="ORF">SSLN_LOCUS1348</name>
</gene>
<reference evidence="1 2" key="2">
    <citation type="submission" date="2018-11" db="EMBL/GenBank/DDBJ databases">
        <authorList>
            <consortium name="Pathogen Informatics"/>
        </authorList>
    </citation>
    <scope>NUCLEOTIDE SEQUENCE [LARGE SCALE GENOMIC DNA]</scope>
    <source>
        <strain evidence="1 2">NST_G2</strain>
    </source>
</reference>
<dbReference type="WBParaSite" id="SSLN_0000140201-mRNA-1">
    <property type="protein sequence ID" value="SSLN_0000140201-mRNA-1"/>
    <property type="gene ID" value="SSLN_0000140201"/>
</dbReference>
<name>A0A183SAV0_SCHSO</name>
<reference evidence="3" key="1">
    <citation type="submission" date="2016-06" db="UniProtKB">
        <authorList>
            <consortium name="WormBaseParasite"/>
        </authorList>
    </citation>
    <scope>IDENTIFICATION</scope>
</reference>
<dbReference type="AlphaFoldDB" id="A0A183SAV0"/>
<protein>
    <submittedName>
        <fullName evidence="3">VIT domain-containing protein</fullName>
    </submittedName>
</protein>
<organism evidence="3">
    <name type="scientific">Schistocephalus solidus</name>
    <name type="common">Tapeworm</name>
    <dbReference type="NCBI Taxonomy" id="70667"/>
    <lineage>
        <taxon>Eukaryota</taxon>
        <taxon>Metazoa</taxon>
        <taxon>Spiralia</taxon>
        <taxon>Lophotrochozoa</taxon>
        <taxon>Platyhelminthes</taxon>
        <taxon>Cestoda</taxon>
        <taxon>Eucestoda</taxon>
        <taxon>Diphyllobothriidea</taxon>
        <taxon>Diphyllobothriidae</taxon>
        <taxon>Schistocephalus</taxon>
    </lineage>
</organism>
<proteinExistence type="predicted"/>
<dbReference type="Proteomes" id="UP000275846">
    <property type="component" value="Unassembled WGS sequence"/>
</dbReference>
<evidence type="ECO:0000313" key="1">
    <source>
        <dbReference type="EMBL" id="VDL87517.1"/>
    </source>
</evidence>
<keyword evidence="2" id="KW-1185">Reference proteome</keyword>
<evidence type="ECO:0000313" key="2">
    <source>
        <dbReference type="Proteomes" id="UP000275846"/>
    </source>
</evidence>
<sequence length="149" mass="16836">MEIVLANPTKLAVTYEEGDSKENSGILSFDCLTVNFLPVFDEDTDKRNEAVFLVDRSEEKQKLAGTVTLEFEVNGRKYTNSANIVEAERPYRDVSAPSSLIFHRQAAKIQIHELSDRHATLVEANKDVEEAERIKKTFFILLTTTNVIS</sequence>
<accession>A0A183SAV0</accession>